<dbReference type="Proteomes" id="UP000201613">
    <property type="component" value="Unassembled WGS sequence"/>
</dbReference>
<dbReference type="OrthoDB" id="7161229at2"/>
<dbReference type="AlphaFoldDB" id="A0A238LAN2"/>
<sequence length="126" mass="13277">MRGLSLLIALIPSLALAEGAPPMTDGERAAFGAAVSACWMVDPASPAAGVSVTVAFALSPEGRVIDNRVEMLTHSDAAPEAVELAFQAARRAVLICQVDGYALPAGKYEHWRDVRMNFTAVEALPQ</sequence>
<evidence type="ECO:0008006" key="4">
    <source>
        <dbReference type="Google" id="ProtNLM"/>
    </source>
</evidence>
<dbReference type="EMBL" id="FXZK01000001">
    <property type="protein sequence ID" value="SMY06613.1"/>
    <property type="molecule type" value="Genomic_DNA"/>
</dbReference>
<dbReference type="RefSeq" id="WP_093990766.1">
    <property type="nucleotide sequence ID" value="NZ_FXZK01000001.1"/>
</dbReference>
<organism evidence="2 3">
    <name type="scientific">Flavimaricola marinus</name>
    <dbReference type="NCBI Taxonomy" id="1819565"/>
    <lineage>
        <taxon>Bacteria</taxon>
        <taxon>Pseudomonadati</taxon>
        <taxon>Pseudomonadota</taxon>
        <taxon>Alphaproteobacteria</taxon>
        <taxon>Rhodobacterales</taxon>
        <taxon>Paracoccaceae</taxon>
        <taxon>Flavimaricola</taxon>
    </lineage>
</organism>
<name>A0A238LAN2_9RHOB</name>
<evidence type="ECO:0000256" key="1">
    <source>
        <dbReference type="SAM" id="SignalP"/>
    </source>
</evidence>
<proteinExistence type="predicted"/>
<keyword evidence="3" id="KW-1185">Reference proteome</keyword>
<dbReference type="SUPFAM" id="SSF74653">
    <property type="entry name" value="TolA/TonB C-terminal domain"/>
    <property type="match status" value="1"/>
</dbReference>
<dbReference type="Gene3D" id="3.30.1150.10">
    <property type="match status" value="1"/>
</dbReference>
<accession>A0A238LAN2</accession>
<reference evidence="2 3" key="1">
    <citation type="submission" date="2017-05" db="EMBL/GenBank/DDBJ databases">
        <authorList>
            <person name="Song R."/>
            <person name="Chenine A.L."/>
            <person name="Ruprecht R.M."/>
        </authorList>
    </citation>
    <scope>NUCLEOTIDE SEQUENCE [LARGE SCALE GENOMIC DNA]</scope>
    <source>
        <strain evidence="2 3">CECT 8899</strain>
    </source>
</reference>
<feature type="chain" id="PRO_5013371391" description="Gram-negative bacterial tonB protein" evidence="1">
    <location>
        <begin position="18"/>
        <end position="126"/>
    </location>
</feature>
<keyword evidence="1" id="KW-0732">Signal</keyword>
<protein>
    <recommendedName>
        <fullName evidence="4">Gram-negative bacterial tonB protein</fullName>
    </recommendedName>
</protein>
<gene>
    <name evidence="2" type="ORF">LOM8899_00740</name>
</gene>
<feature type="signal peptide" evidence="1">
    <location>
        <begin position="1"/>
        <end position="17"/>
    </location>
</feature>
<evidence type="ECO:0000313" key="2">
    <source>
        <dbReference type="EMBL" id="SMY06613.1"/>
    </source>
</evidence>
<evidence type="ECO:0000313" key="3">
    <source>
        <dbReference type="Proteomes" id="UP000201613"/>
    </source>
</evidence>